<protein>
    <submittedName>
        <fullName evidence="1">Uncharacterized protein</fullName>
    </submittedName>
</protein>
<dbReference type="Proteomes" id="UP000799118">
    <property type="component" value="Unassembled WGS sequence"/>
</dbReference>
<organism evidence="1 2">
    <name type="scientific">Gymnopus androsaceus JB14</name>
    <dbReference type="NCBI Taxonomy" id="1447944"/>
    <lineage>
        <taxon>Eukaryota</taxon>
        <taxon>Fungi</taxon>
        <taxon>Dikarya</taxon>
        <taxon>Basidiomycota</taxon>
        <taxon>Agaricomycotina</taxon>
        <taxon>Agaricomycetes</taxon>
        <taxon>Agaricomycetidae</taxon>
        <taxon>Agaricales</taxon>
        <taxon>Marasmiineae</taxon>
        <taxon>Omphalotaceae</taxon>
        <taxon>Gymnopus</taxon>
    </lineage>
</organism>
<evidence type="ECO:0000313" key="1">
    <source>
        <dbReference type="EMBL" id="KAE9407572.1"/>
    </source>
</evidence>
<accession>A0A6A4I6G3</accession>
<dbReference type="EMBL" id="ML769395">
    <property type="protein sequence ID" value="KAE9407572.1"/>
    <property type="molecule type" value="Genomic_DNA"/>
</dbReference>
<proteinExistence type="predicted"/>
<gene>
    <name evidence="1" type="ORF">BT96DRAFT_914570</name>
</gene>
<dbReference type="AlphaFoldDB" id="A0A6A4I6G3"/>
<name>A0A6A4I6G3_9AGAR</name>
<keyword evidence="2" id="KW-1185">Reference proteome</keyword>
<sequence length="234" mass="25090">MAIESLSTAGPVPPISLKLICWSKATGCIYSYPSNSYPITIPMRFSPAYPILGLVVAVYASPVPALNSDDIAIRDVGDVISLGGASSISKRSTTHSRSDTESVFGVLFLTTGFQKPNIITELLFRKKVNEEEEAYVRSFLTEPSIANDLAIQTPYDKNLKLNFMNKFPVAEVNIVQSTFQYHLTSTVPGSKCNPQCTVTMPFKGRGGKNPTATIADNSGAPFATATVTAGGGKR</sequence>
<reference evidence="1" key="1">
    <citation type="journal article" date="2019" name="Environ. Microbiol.">
        <title>Fungal ecological strategies reflected in gene transcription - a case study of two litter decomposers.</title>
        <authorList>
            <person name="Barbi F."/>
            <person name="Kohler A."/>
            <person name="Barry K."/>
            <person name="Baskaran P."/>
            <person name="Daum C."/>
            <person name="Fauchery L."/>
            <person name="Ihrmark K."/>
            <person name="Kuo A."/>
            <person name="LaButti K."/>
            <person name="Lipzen A."/>
            <person name="Morin E."/>
            <person name="Grigoriev I.V."/>
            <person name="Henrissat B."/>
            <person name="Lindahl B."/>
            <person name="Martin F."/>
        </authorList>
    </citation>
    <scope>NUCLEOTIDE SEQUENCE</scope>
    <source>
        <strain evidence="1">JB14</strain>
    </source>
</reference>
<evidence type="ECO:0000313" key="2">
    <source>
        <dbReference type="Proteomes" id="UP000799118"/>
    </source>
</evidence>